<reference evidence="1 2" key="1">
    <citation type="journal article" date="2018" name="Sci. Rep.">
        <title>Genomic signatures of local adaptation to the degree of environmental predictability in rotifers.</title>
        <authorList>
            <person name="Franch-Gras L."/>
            <person name="Hahn C."/>
            <person name="Garcia-Roger E.M."/>
            <person name="Carmona M.J."/>
            <person name="Serra M."/>
            <person name="Gomez A."/>
        </authorList>
    </citation>
    <scope>NUCLEOTIDE SEQUENCE [LARGE SCALE GENOMIC DNA]</scope>
    <source>
        <strain evidence="1">HYR1</strain>
    </source>
</reference>
<organism evidence="1 2">
    <name type="scientific">Brachionus plicatilis</name>
    <name type="common">Marine rotifer</name>
    <name type="synonym">Brachionus muelleri</name>
    <dbReference type="NCBI Taxonomy" id="10195"/>
    <lineage>
        <taxon>Eukaryota</taxon>
        <taxon>Metazoa</taxon>
        <taxon>Spiralia</taxon>
        <taxon>Gnathifera</taxon>
        <taxon>Rotifera</taxon>
        <taxon>Eurotatoria</taxon>
        <taxon>Monogononta</taxon>
        <taxon>Pseudotrocha</taxon>
        <taxon>Ploima</taxon>
        <taxon>Brachionidae</taxon>
        <taxon>Brachionus</taxon>
    </lineage>
</organism>
<evidence type="ECO:0000313" key="2">
    <source>
        <dbReference type="Proteomes" id="UP000276133"/>
    </source>
</evidence>
<protein>
    <submittedName>
        <fullName evidence="1">Uncharacterized protein</fullName>
    </submittedName>
</protein>
<dbReference type="Proteomes" id="UP000276133">
    <property type="component" value="Unassembled WGS sequence"/>
</dbReference>
<dbReference type="AlphaFoldDB" id="A0A3M7PLF3"/>
<accession>A0A3M7PLF3</accession>
<sequence>MTYSHSFEKFSAWLNGQFATELFDKRILNTSQQMIIGVFLILECKSAIAHMVQVFEPFKVGDSDSTSVYV</sequence>
<keyword evidence="2" id="KW-1185">Reference proteome</keyword>
<dbReference type="EMBL" id="REGN01009982">
    <property type="protein sequence ID" value="RMZ99965.1"/>
    <property type="molecule type" value="Genomic_DNA"/>
</dbReference>
<evidence type="ECO:0000313" key="1">
    <source>
        <dbReference type="EMBL" id="RMZ99965.1"/>
    </source>
</evidence>
<proteinExistence type="predicted"/>
<comment type="caution">
    <text evidence="1">The sequence shown here is derived from an EMBL/GenBank/DDBJ whole genome shotgun (WGS) entry which is preliminary data.</text>
</comment>
<gene>
    <name evidence="1" type="ORF">BpHYR1_002412</name>
</gene>
<name>A0A3M7PLF3_BRAPC</name>